<comment type="similarity">
    <text evidence="2">Belongs to the major facilitator superfamily. Sugar transporter (TC 2.A.1.1) family.</text>
</comment>
<dbReference type="InterPro" id="IPR005828">
    <property type="entry name" value="MFS_sugar_transport-like"/>
</dbReference>
<feature type="domain" description="Major facilitator superfamily (MFS) profile" evidence="7">
    <location>
        <begin position="34"/>
        <end position="422"/>
    </location>
</feature>
<dbReference type="Gene3D" id="1.20.1250.20">
    <property type="entry name" value="MFS general substrate transporter like domains"/>
    <property type="match status" value="1"/>
</dbReference>
<dbReference type="Pfam" id="PF00083">
    <property type="entry name" value="Sugar_tr"/>
    <property type="match status" value="2"/>
</dbReference>
<evidence type="ECO:0000313" key="9">
    <source>
        <dbReference type="Proteomes" id="UP000235786"/>
    </source>
</evidence>
<dbReference type="PANTHER" id="PTHR48022">
    <property type="entry name" value="PLASTIDIC GLUCOSE TRANSPORTER 4"/>
    <property type="match status" value="1"/>
</dbReference>
<keyword evidence="5 6" id="KW-0472">Membrane</keyword>
<evidence type="ECO:0000256" key="6">
    <source>
        <dbReference type="SAM" id="Phobius"/>
    </source>
</evidence>
<dbReference type="PANTHER" id="PTHR48022:SF64">
    <property type="entry name" value="MAJOR FACILITATOR SUPERFAMILY (MFS) PROFILE DOMAIN-CONTAINING PROTEIN"/>
    <property type="match status" value="1"/>
</dbReference>
<sequence length="483" mass="54447">MDYQPDKATFELARKEFPRVTWYKQKGMRGVYVRLFFVVLTSATSGYDGSMMNGLQILPQWEKSFHHPSPSHIGLLLCIMSVGSLVAIPFVPYVADGLGRRRGVMVGCMIMLLGVLLQGMGFNFGMFVAARFIIGFGVTIAHGSSPMLITELVHPQHRGIYTTLYNALWYIGSIVAAIPSIVQGFPSILQLMFVWTVPESPRWLIAKGRNEEALTVLANVVRIEYHEIEQTIKLEQEFEGNGWTELFKTPGNRHRVIILIALGFFFSMKQLYINGILSICNAVVAIGMCFFVDRLGRRFLFLVSTFGMLIMFTILTICAAEYVKAKEKGAATAVIVMIFLYYVCCNLAWSGLLVGYGVEILPYRIRAKGITLMFLCVDIALFFNQYVNPIALHAIAWKYYVVYCVWLVFECAVVWKFFIETRNTPLEEIVRHFDGEDATLGGLLATEKSKKLVEKTELSPIAPVHSDDSLDVNGRSVVQREKI</sequence>
<proteinExistence type="inferred from homology"/>
<comment type="subcellular location">
    <subcellularLocation>
        <location evidence="1">Membrane</location>
        <topology evidence="1">Multi-pass membrane protein</topology>
    </subcellularLocation>
</comment>
<dbReference type="Proteomes" id="UP000235786">
    <property type="component" value="Unassembled WGS sequence"/>
</dbReference>
<feature type="transmembrane region" description="Helical" evidence="6">
    <location>
        <begin position="169"/>
        <end position="195"/>
    </location>
</feature>
<evidence type="ECO:0000256" key="1">
    <source>
        <dbReference type="ARBA" id="ARBA00004141"/>
    </source>
</evidence>
<dbReference type="GO" id="GO:0005351">
    <property type="term" value="F:carbohydrate:proton symporter activity"/>
    <property type="evidence" value="ECO:0007669"/>
    <property type="project" value="TreeGrafter"/>
</dbReference>
<feature type="transmembrane region" description="Helical" evidence="6">
    <location>
        <begin position="72"/>
        <end position="91"/>
    </location>
</feature>
<keyword evidence="9" id="KW-1185">Reference proteome</keyword>
<dbReference type="PROSITE" id="PS50850">
    <property type="entry name" value="MFS"/>
    <property type="match status" value="1"/>
</dbReference>
<keyword evidence="8" id="KW-0762">Sugar transport</keyword>
<dbReference type="EMBL" id="KZ613941">
    <property type="protein sequence ID" value="PMD44679.1"/>
    <property type="molecule type" value="Genomic_DNA"/>
</dbReference>
<organism evidence="8 9">
    <name type="scientific">Hyaloscypha variabilis (strain UAMH 11265 / GT02V1 / F)</name>
    <name type="common">Meliniomyces variabilis</name>
    <dbReference type="NCBI Taxonomy" id="1149755"/>
    <lineage>
        <taxon>Eukaryota</taxon>
        <taxon>Fungi</taxon>
        <taxon>Dikarya</taxon>
        <taxon>Ascomycota</taxon>
        <taxon>Pezizomycotina</taxon>
        <taxon>Leotiomycetes</taxon>
        <taxon>Helotiales</taxon>
        <taxon>Hyaloscyphaceae</taxon>
        <taxon>Hyaloscypha</taxon>
        <taxon>Hyaloscypha variabilis</taxon>
    </lineage>
</organism>
<dbReference type="AlphaFoldDB" id="A0A2J6S1N0"/>
<name>A0A2J6S1N0_HYAVF</name>
<reference evidence="8 9" key="1">
    <citation type="submission" date="2016-04" db="EMBL/GenBank/DDBJ databases">
        <title>A degradative enzymes factory behind the ericoid mycorrhizal symbiosis.</title>
        <authorList>
            <consortium name="DOE Joint Genome Institute"/>
            <person name="Martino E."/>
            <person name="Morin E."/>
            <person name="Grelet G."/>
            <person name="Kuo A."/>
            <person name="Kohler A."/>
            <person name="Daghino S."/>
            <person name="Barry K."/>
            <person name="Choi C."/>
            <person name="Cichocki N."/>
            <person name="Clum A."/>
            <person name="Copeland A."/>
            <person name="Hainaut M."/>
            <person name="Haridas S."/>
            <person name="Labutti K."/>
            <person name="Lindquist E."/>
            <person name="Lipzen A."/>
            <person name="Khouja H.-R."/>
            <person name="Murat C."/>
            <person name="Ohm R."/>
            <person name="Olson A."/>
            <person name="Spatafora J."/>
            <person name="Veneault-Fourrey C."/>
            <person name="Henrissat B."/>
            <person name="Grigoriev I."/>
            <person name="Martin F."/>
            <person name="Perotto S."/>
        </authorList>
    </citation>
    <scope>NUCLEOTIDE SEQUENCE [LARGE SCALE GENOMIC DNA]</scope>
    <source>
        <strain evidence="8 9">F</strain>
    </source>
</reference>
<feature type="transmembrane region" description="Helical" evidence="6">
    <location>
        <begin position="329"/>
        <end position="358"/>
    </location>
</feature>
<feature type="transmembrane region" description="Helical" evidence="6">
    <location>
        <begin position="399"/>
        <end position="419"/>
    </location>
</feature>
<dbReference type="InterPro" id="IPR036259">
    <property type="entry name" value="MFS_trans_sf"/>
</dbReference>
<keyword evidence="8" id="KW-0813">Transport</keyword>
<keyword evidence="3 6" id="KW-0812">Transmembrane</keyword>
<accession>A0A2J6S1N0</accession>
<gene>
    <name evidence="8" type="ORF">L207DRAFT_542317</name>
</gene>
<evidence type="ECO:0000256" key="3">
    <source>
        <dbReference type="ARBA" id="ARBA00022692"/>
    </source>
</evidence>
<protein>
    <submittedName>
        <fullName evidence="8">MFS sugar transporter-like protein</fullName>
    </submittedName>
</protein>
<feature type="transmembrane region" description="Helical" evidence="6">
    <location>
        <begin position="370"/>
        <end position="387"/>
    </location>
</feature>
<evidence type="ECO:0000256" key="4">
    <source>
        <dbReference type="ARBA" id="ARBA00022989"/>
    </source>
</evidence>
<feature type="transmembrane region" description="Helical" evidence="6">
    <location>
        <begin position="271"/>
        <end position="292"/>
    </location>
</feature>
<dbReference type="SUPFAM" id="SSF103473">
    <property type="entry name" value="MFS general substrate transporter"/>
    <property type="match status" value="1"/>
</dbReference>
<feature type="transmembrane region" description="Helical" evidence="6">
    <location>
        <begin position="128"/>
        <end position="149"/>
    </location>
</feature>
<dbReference type="InterPro" id="IPR020846">
    <property type="entry name" value="MFS_dom"/>
</dbReference>
<feature type="transmembrane region" description="Helical" evidence="6">
    <location>
        <begin position="31"/>
        <end position="52"/>
    </location>
</feature>
<evidence type="ECO:0000256" key="2">
    <source>
        <dbReference type="ARBA" id="ARBA00010992"/>
    </source>
</evidence>
<dbReference type="OrthoDB" id="6133115at2759"/>
<dbReference type="GO" id="GO:0016020">
    <property type="term" value="C:membrane"/>
    <property type="evidence" value="ECO:0007669"/>
    <property type="project" value="UniProtKB-SubCell"/>
</dbReference>
<dbReference type="InterPro" id="IPR050360">
    <property type="entry name" value="MFS_Sugar_Transporters"/>
</dbReference>
<evidence type="ECO:0000313" key="8">
    <source>
        <dbReference type="EMBL" id="PMD44679.1"/>
    </source>
</evidence>
<evidence type="ECO:0000256" key="5">
    <source>
        <dbReference type="ARBA" id="ARBA00023136"/>
    </source>
</evidence>
<keyword evidence="4 6" id="KW-1133">Transmembrane helix</keyword>
<feature type="transmembrane region" description="Helical" evidence="6">
    <location>
        <begin position="103"/>
        <end position="122"/>
    </location>
</feature>
<feature type="transmembrane region" description="Helical" evidence="6">
    <location>
        <begin position="299"/>
        <end position="323"/>
    </location>
</feature>
<evidence type="ECO:0000259" key="7">
    <source>
        <dbReference type="PROSITE" id="PS50850"/>
    </source>
</evidence>